<dbReference type="Pfam" id="PF08238">
    <property type="entry name" value="Sel1"/>
    <property type="match status" value="7"/>
</dbReference>
<keyword evidence="1" id="KW-0597">Phosphoprotein</keyword>
<feature type="region of interest" description="Disordered" evidence="3">
    <location>
        <begin position="620"/>
        <end position="666"/>
    </location>
</feature>
<name>A0AAV5S1K5_MAUHU</name>
<evidence type="ECO:0000256" key="1">
    <source>
        <dbReference type="ARBA" id="ARBA00022553"/>
    </source>
</evidence>
<keyword evidence="2" id="KW-0677">Repeat</keyword>
<feature type="compositionally biased region" description="Basic residues" evidence="3">
    <location>
        <begin position="521"/>
        <end position="530"/>
    </location>
</feature>
<organism evidence="4 5">
    <name type="scientific">Maudiozyma humilis</name>
    <name type="common">Sour dough yeast</name>
    <name type="synonym">Kazachstania humilis</name>
    <dbReference type="NCBI Taxonomy" id="51915"/>
    <lineage>
        <taxon>Eukaryota</taxon>
        <taxon>Fungi</taxon>
        <taxon>Dikarya</taxon>
        <taxon>Ascomycota</taxon>
        <taxon>Saccharomycotina</taxon>
        <taxon>Saccharomycetes</taxon>
        <taxon>Saccharomycetales</taxon>
        <taxon>Saccharomycetaceae</taxon>
        <taxon>Maudiozyma</taxon>
    </lineage>
</organism>
<dbReference type="FunFam" id="1.25.40.10:FF:000707">
    <property type="entry name" value="Chitin synthase regulatory factor 3"/>
    <property type="match status" value="1"/>
</dbReference>
<keyword evidence="5" id="KW-1185">Reference proteome</keyword>
<feature type="region of interest" description="Disordered" evidence="3">
    <location>
        <begin position="504"/>
        <end position="532"/>
    </location>
</feature>
<proteinExistence type="predicted"/>
<comment type="caution">
    <text evidence="4">The sequence shown here is derived from an EMBL/GenBank/DDBJ whole genome shotgun (WGS) entry which is preliminary data.</text>
</comment>
<dbReference type="Proteomes" id="UP001377567">
    <property type="component" value="Unassembled WGS sequence"/>
</dbReference>
<evidence type="ECO:0000313" key="5">
    <source>
        <dbReference type="Proteomes" id="UP001377567"/>
    </source>
</evidence>
<evidence type="ECO:0000256" key="3">
    <source>
        <dbReference type="SAM" id="MobiDB-lite"/>
    </source>
</evidence>
<dbReference type="InterPro" id="IPR011990">
    <property type="entry name" value="TPR-like_helical_dom_sf"/>
</dbReference>
<feature type="region of interest" description="Disordered" evidence="3">
    <location>
        <begin position="62"/>
        <end position="105"/>
    </location>
</feature>
<protein>
    <submittedName>
        <fullName evidence="4">Skt5 protein</fullName>
    </submittedName>
</protein>
<dbReference type="PANTHER" id="PTHR46430">
    <property type="entry name" value="PROTEIN SKT5-RELATED"/>
    <property type="match status" value="1"/>
</dbReference>
<gene>
    <name evidence="4" type="ORF">DAKH74_033890</name>
</gene>
<feature type="compositionally biased region" description="Low complexity" evidence="3">
    <location>
        <begin position="73"/>
        <end position="88"/>
    </location>
</feature>
<dbReference type="EMBL" id="BTGD01000010">
    <property type="protein sequence ID" value="GMM56773.1"/>
    <property type="molecule type" value="Genomic_DNA"/>
</dbReference>
<evidence type="ECO:0000313" key="4">
    <source>
        <dbReference type="EMBL" id="GMM56773.1"/>
    </source>
</evidence>
<dbReference type="AlphaFoldDB" id="A0AAV5S1K5"/>
<dbReference type="Gene3D" id="1.25.40.10">
    <property type="entry name" value="Tetratricopeptide repeat domain"/>
    <property type="match status" value="2"/>
</dbReference>
<dbReference type="InterPro" id="IPR051726">
    <property type="entry name" value="Chitin_Synth_Reg"/>
</dbReference>
<dbReference type="InterPro" id="IPR006597">
    <property type="entry name" value="Sel1-like"/>
</dbReference>
<dbReference type="SUPFAM" id="SSF81901">
    <property type="entry name" value="HCP-like"/>
    <property type="match status" value="1"/>
</dbReference>
<evidence type="ECO:0000256" key="2">
    <source>
        <dbReference type="ARBA" id="ARBA00022737"/>
    </source>
</evidence>
<dbReference type="PANTHER" id="PTHR46430:SF1">
    <property type="entry name" value="CHITIN SYNTHASE REGULATOR SKT5-RELATED"/>
    <property type="match status" value="1"/>
</dbReference>
<dbReference type="SMART" id="SM00671">
    <property type="entry name" value="SEL1"/>
    <property type="match status" value="7"/>
</dbReference>
<accession>A0AAV5S1K5</accession>
<sequence length="666" mass="73594">MHPYKKHLYGARNIDAAGPQGPVGLEAMAADAAEAQEERVSPEFESSEDFNELYQDLVRAPEQDGTHTRSLTVPVGSNNGSSLSVGTNEGTGTGTGTPTSRALRQQRTKSVDLSHMYMLNTSTDTQLTATNESVADMSHQMITRYLGTENNISLMPRLKTIEMYRENVKKSRDPRLLFEYAQYVLQTALTIDADAVESADSTTPTDVSQAELKRQFLKDAQHYLKKLSSKGYSDAQYLLGDAYSSGAFGRIENKESFVLFQAAAKHGHVESAFRTAHCYEEGLGTTRDSRKALNFLKFAASRNHPSAMFKLGLYSFNGRMGLPNDVNTKQNGIKWLSRAAARANELTCAAPYELARIYENGFLDLIIPDEKYAMELYIQAAALGHTPSATLLGQIYETGNSVIEQDVSLSVHYYTQAAVQGSDPVAMLGLCAWYLLGAEPAFARDEAEAFQWALKAATLGLPKAQFTLGYFYENGKGCEPNEELAWKWYEKAARNNDERALKKMNAKGVHDPDTSMTSTGKRSRRHRKSKSVTTLNLFSTVTTNNKLSVDETPRDSAEMENDNIILSNGPNTTAPLPNEDYIEVQQMDTPKFFNNPTYAVDSANNNSTNYALDAIPSNTLNRKTTVPTPIASAAKKSKDNKSTSSEKSQKKGKKKDKKNKKDCIIM</sequence>
<reference evidence="4 5" key="1">
    <citation type="journal article" date="2023" name="Elife">
        <title>Identification of key yeast species and microbe-microbe interactions impacting larval growth of Drosophila in the wild.</title>
        <authorList>
            <person name="Mure A."/>
            <person name="Sugiura Y."/>
            <person name="Maeda R."/>
            <person name="Honda K."/>
            <person name="Sakurai N."/>
            <person name="Takahashi Y."/>
            <person name="Watada M."/>
            <person name="Katoh T."/>
            <person name="Gotoh A."/>
            <person name="Gotoh Y."/>
            <person name="Taniguchi I."/>
            <person name="Nakamura K."/>
            <person name="Hayashi T."/>
            <person name="Katayama T."/>
            <person name="Uemura T."/>
            <person name="Hattori Y."/>
        </authorList>
    </citation>
    <scope>NUCLEOTIDE SEQUENCE [LARGE SCALE GENOMIC DNA]</scope>
    <source>
        <strain evidence="4 5">KH-74</strain>
    </source>
</reference>